<comment type="similarity">
    <text evidence="1">Belongs to the 'GDSL' lipolytic enzyme family.</text>
</comment>
<name>A0AAV0FRA2_9ASTE</name>
<dbReference type="Pfam" id="PF00657">
    <property type="entry name" value="Lipase_GDSL"/>
    <property type="match status" value="1"/>
</dbReference>
<accession>A0AAV0FRA2</accession>
<dbReference type="GO" id="GO:0016788">
    <property type="term" value="F:hydrolase activity, acting on ester bonds"/>
    <property type="evidence" value="ECO:0007669"/>
    <property type="project" value="InterPro"/>
</dbReference>
<dbReference type="PANTHER" id="PTHR22835:SF683">
    <property type="entry name" value="OS05G0506800 PROTEIN"/>
    <property type="match status" value="1"/>
</dbReference>
<dbReference type="Gene3D" id="3.40.50.1110">
    <property type="entry name" value="SGNH hydrolase"/>
    <property type="match status" value="1"/>
</dbReference>
<protein>
    <submittedName>
        <fullName evidence="3">Uncharacterized protein</fullName>
    </submittedName>
</protein>
<dbReference type="PANTHER" id="PTHR22835">
    <property type="entry name" value="ZINC FINGER FYVE DOMAIN CONTAINING PROTEIN"/>
    <property type="match status" value="1"/>
</dbReference>
<dbReference type="InterPro" id="IPR001087">
    <property type="entry name" value="GDSL"/>
</dbReference>
<evidence type="ECO:0000256" key="2">
    <source>
        <dbReference type="ARBA" id="ARBA00023180"/>
    </source>
</evidence>
<evidence type="ECO:0000313" key="4">
    <source>
        <dbReference type="Proteomes" id="UP001152523"/>
    </source>
</evidence>
<sequence>MFKQIFTMFVLTSTLIKYMFCAIENISRRCNRYSRLQAATGRYRDDRYRYRCRHGYLKPCLQVIYTLTSCKDRMQNALIVMGEIGGNDYNVPFMQDHPTKEVMAYVPDVINVISSAINELVELGAQTLIVPGNLPIGCSAAYLTHFSTTNNKDYDAKTGCLNWLNDFSRYHNQLLQDELGRLRQLHPNANIIYADYYNAAMRIYRAPSKFGFKSTTSACCGGEGPYHYNFSVRCGREGSTVCGDPSTYVSWDGIHLTESAYYEIARGLLEGPYTIPRLNELFSFKNSFRIHKDKDTKVRDY</sequence>
<organism evidence="3 4">
    <name type="scientific">Cuscuta epithymum</name>
    <dbReference type="NCBI Taxonomy" id="186058"/>
    <lineage>
        <taxon>Eukaryota</taxon>
        <taxon>Viridiplantae</taxon>
        <taxon>Streptophyta</taxon>
        <taxon>Embryophyta</taxon>
        <taxon>Tracheophyta</taxon>
        <taxon>Spermatophyta</taxon>
        <taxon>Magnoliopsida</taxon>
        <taxon>eudicotyledons</taxon>
        <taxon>Gunneridae</taxon>
        <taxon>Pentapetalae</taxon>
        <taxon>asterids</taxon>
        <taxon>lamiids</taxon>
        <taxon>Solanales</taxon>
        <taxon>Convolvulaceae</taxon>
        <taxon>Cuscuteae</taxon>
        <taxon>Cuscuta</taxon>
        <taxon>Cuscuta subgen. Cuscuta</taxon>
    </lineage>
</organism>
<keyword evidence="4" id="KW-1185">Reference proteome</keyword>
<dbReference type="SUPFAM" id="SSF52266">
    <property type="entry name" value="SGNH hydrolase"/>
    <property type="match status" value="1"/>
</dbReference>
<dbReference type="AlphaFoldDB" id="A0AAV0FRA2"/>
<evidence type="ECO:0000313" key="3">
    <source>
        <dbReference type="EMBL" id="CAH9137890.1"/>
    </source>
</evidence>
<dbReference type="EMBL" id="CAMAPF010001002">
    <property type="protein sequence ID" value="CAH9137890.1"/>
    <property type="molecule type" value="Genomic_DNA"/>
</dbReference>
<gene>
    <name evidence="3" type="ORF">CEPIT_LOCUS36383</name>
</gene>
<dbReference type="InterPro" id="IPR036514">
    <property type="entry name" value="SGNH_hydro_sf"/>
</dbReference>
<dbReference type="Proteomes" id="UP001152523">
    <property type="component" value="Unassembled WGS sequence"/>
</dbReference>
<keyword evidence="2" id="KW-0325">Glycoprotein</keyword>
<evidence type="ECO:0000256" key="1">
    <source>
        <dbReference type="ARBA" id="ARBA00008668"/>
    </source>
</evidence>
<reference evidence="3" key="1">
    <citation type="submission" date="2022-07" db="EMBL/GenBank/DDBJ databases">
        <authorList>
            <person name="Macas J."/>
            <person name="Novak P."/>
            <person name="Neumann P."/>
        </authorList>
    </citation>
    <scope>NUCLEOTIDE SEQUENCE</scope>
</reference>
<comment type="caution">
    <text evidence="3">The sequence shown here is derived from an EMBL/GenBank/DDBJ whole genome shotgun (WGS) entry which is preliminary data.</text>
</comment>
<proteinExistence type="inferred from homology"/>